<protein>
    <submittedName>
        <fullName evidence="3">Zinc-finger</fullName>
    </submittedName>
</protein>
<sequence length="182" mass="19975">MSKISCSVCLDLMPLVKDGVASEDSRLLVQEHLAGCEHCNHSWGEKTGAEIEATTAMDDIVVLGKIKKQIIVFLLCIMLAGTLLGMVISNGMLMFYNGLIMPAIGGFGYILFKRKAYFVPLGLFAFSFIWVSLRGLIDGILTYTGIIELISMSAWWSAILSAFSAVGVLIAWLLHYAFKKEV</sequence>
<evidence type="ECO:0000256" key="1">
    <source>
        <dbReference type="SAM" id="Phobius"/>
    </source>
</evidence>
<evidence type="ECO:0000313" key="5">
    <source>
        <dbReference type="Proteomes" id="UP000054623"/>
    </source>
</evidence>
<feature type="transmembrane region" description="Helical" evidence="1">
    <location>
        <begin position="70"/>
        <end position="88"/>
    </location>
</feature>
<dbReference type="PATRIC" id="fig|49338.4.peg.1571"/>
<feature type="transmembrane region" description="Helical" evidence="1">
    <location>
        <begin position="117"/>
        <end position="133"/>
    </location>
</feature>
<dbReference type="RefSeq" id="WP_015944050.1">
    <property type="nucleotide sequence ID" value="NZ_JAYFNZ010000064.1"/>
</dbReference>
<dbReference type="OrthoDB" id="6194834at2"/>
<keyword evidence="3" id="KW-0479">Metal-binding</keyword>
<dbReference type="Proteomes" id="UP000054623">
    <property type="component" value="Unassembled WGS sequence"/>
</dbReference>
<keyword evidence="1" id="KW-0812">Transmembrane</keyword>
<feature type="domain" description="Putative zinc-finger" evidence="2">
    <location>
        <begin position="6"/>
        <end position="39"/>
    </location>
</feature>
<dbReference type="Pfam" id="PF13490">
    <property type="entry name" value="zf-HC2"/>
    <property type="match status" value="1"/>
</dbReference>
<keyword evidence="3" id="KW-0863">Zinc-finger</keyword>
<name>A0A098AZ03_DESHA</name>
<reference evidence="4 5" key="2">
    <citation type="submission" date="2015-12" db="EMBL/GenBank/DDBJ databases">
        <title>Draft Genome Sequence of Desulfitobacterium hafniense Strain DH, a Sulfate-reducing Bacterium Isolated from Paddy Soils.</title>
        <authorList>
            <person name="Bao P."/>
            <person name="Zhang X."/>
            <person name="Li G."/>
        </authorList>
    </citation>
    <scope>NUCLEOTIDE SEQUENCE [LARGE SCALE GENOMIC DNA]</scope>
    <source>
        <strain evidence="4 5">DH</strain>
    </source>
</reference>
<gene>
    <name evidence="4" type="ORF">AT727_19510</name>
    <name evidence="3" type="ORF">DPCES_1460</name>
</gene>
<dbReference type="InterPro" id="IPR027383">
    <property type="entry name" value="Znf_put"/>
</dbReference>
<dbReference type="AlphaFoldDB" id="A0A098AZ03"/>
<accession>A0A098AZ03</accession>
<feature type="transmembrane region" description="Helical" evidence="1">
    <location>
        <begin position="153"/>
        <end position="178"/>
    </location>
</feature>
<keyword evidence="1" id="KW-1133">Transmembrane helix</keyword>
<dbReference type="GO" id="GO:0008270">
    <property type="term" value="F:zinc ion binding"/>
    <property type="evidence" value="ECO:0007669"/>
    <property type="project" value="UniProtKB-KW"/>
</dbReference>
<evidence type="ECO:0000259" key="2">
    <source>
        <dbReference type="Pfam" id="PF13490"/>
    </source>
</evidence>
<keyword evidence="1" id="KW-0472">Membrane</keyword>
<dbReference type="EMBL" id="LK996017">
    <property type="protein sequence ID" value="CDX01347.1"/>
    <property type="molecule type" value="Genomic_DNA"/>
</dbReference>
<feature type="transmembrane region" description="Helical" evidence="1">
    <location>
        <begin position="94"/>
        <end position="112"/>
    </location>
</feature>
<reference evidence="3" key="1">
    <citation type="submission" date="2014-07" db="EMBL/GenBank/DDBJ databases">
        <authorList>
            <person name="Hornung V.Bastian."/>
        </authorList>
    </citation>
    <scope>NUCLEOTIDE SEQUENCE</scope>
    <source>
        <strain evidence="3">PCE-S</strain>
    </source>
</reference>
<dbReference type="EMBL" id="LOCK01000015">
    <property type="protein sequence ID" value="KTE92378.1"/>
    <property type="molecule type" value="Genomic_DNA"/>
</dbReference>
<evidence type="ECO:0000313" key="4">
    <source>
        <dbReference type="EMBL" id="KTE92378.1"/>
    </source>
</evidence>
<organism evidence="3">
    <name type="scientific">Desulfitobacterium hafniense</name>
    <name type="common">Desulfitobacterium frappieri</name>
    <dbReference type="NCBI Taxonomy" id="49338"/>
    <lineage>
        <taxon>Bacteria</taxon>
        <taxon>Bacillati</taxon>
        <taxon>Bacillota</taxon>
        <taxon>Clostridia</taxon>
        <taxon>Eubacteriales</taxon>
        <taxon>Desulfitobacteriaceae</taxon>
        <taxon>Desulfitobacterium</taxon>
    </lineage>
</organism>
<evidence type="ECO:0000313" key="3">
    <source>
        <dbReference type="EMBL" id="CDX01347.1"/>
    </source>
</evidence>
<keyword evidence="3" id="KW-0862">Zinc</keyword>
<proteinExistence type="predicted"/>